<dbReference type="GO" id="GO:0016491">
    <property type="term" value="F:oxidoreductase activity"/>
    <property type="evidence" value="ECO:0007669"/>
    <property type="project" value="UniProtKB-KW"/>
</dbReference>
<comment type="caution">
    <text evidence="2">The sequence shown here is derived from an EMBL/GenBank/DDBJ whole genome shotgun (WGS) entry which is preliminary data.</text>
</comment>
<dbReference type="InterPro" id="IPR037473">
    <property type="entry name" value="Lcp-like"/>
</dbReference>
<organism evidence="2 3">
    <name type="scientific">Nocardia aobensis</name>
    <dbReference type="NCBI Taxonomy" id="257277"/>
    <lineage>
        <taxon>Bacteria</taxon>
        <taxon>Bacillati</taxon>
        <taxon>Actinomycetota</taxon>
        <taxon>Actinomycetes</taxon>
        <taxon>Mycobacteriales</taxon>
        <taxon>Nocardiaceae</taxon>
        <taxon>Nocardia</taxon>
    </lineage>
</organism>
<dbReference type="EC" id="1.-.-.-" evidence="2"/>
<dbReference type="RefSeq" id="WP_387391994.1">
    <property type="nucleotide sequence ID" value="NZ_JBIAMT010000002.1"/>
</dbReference>
<evidence type="ECO:0000259" key="1">
    <source>
        <dbReference type="Pfam" id="PF09995"/>
    </source>
</evidence>
<dbReference type="InterPro" id="IPR018713">
    <property type="entry name" value="MPAB/Lcp_cat_dom"/>
</dbReference>
<dbReference type="EMBL" id="JBIAMT010000002">
    <property type="protein sequence ID" value="MFF0496542.1"/>
    <property type="molecule type" value="Genomic_DNA"/>
</dbReference>
<dbReference type="PANTHER" id="PTHR37539">
    <property type="entry name" value="SECRETED PROTEIN-RELATED"/>
    <property type="match status" value="1"/>
</dbReference>
<accession>A0ABW6NZD9</accession>
<proteinExistence type="predicted"/>
<reference evidence="2 3" key="1">
    <citation type="submission" date="2024-10" db="EMBL/GenBank/DDBJ databases">
        <title>The Natural Products Discovery Center: Release of the First 8490 Sequenced Strains for Exploring Actinobacteria Biosynthetic Diversity.</title>
        <authorList>
            <person name="Kalkreuter E."/>
            <person name="Kautsar S.A."/>
            <person name="Yang D."/>
            <person name="Bader C.D."/>
            <person name="Teijaro C.N."/>
            <person name="Fluegel L."/>
            <person name="Davis C.M."/>
            <person name="Simpson J.R."/>
            <person name="Lauterbach L."/>
            <person name="Steele A.D."/>
            <person name="Gui C."/>
            <person name="Meng S."/>
            <person name="Li G."/>
            <person name="Viehrig K."/>
            <person name="Ye F."/>
            <person name="Su P."/>
            <person name="Kiefer A.F."/>
            <person name="Nichols A."/>
            <person name="Cepeda A.J."/>
            <person name="Yan W."/>
            <person name="Fan B."/>
            <person name="Jiang Y."/>
            <person name="Adhikari A."/>
            <person name="Zheng C.-J."/>
            <person name="Schuster L."/>
            <person name="Cowan T.M."/>
            <person name="Smanski M.J."/>
            <person name="Chevrette M.G."/>
            <person name="De Carvalho L.P.S."/>
            <person name="Shen B."/>
        </authorList>
    </citation>
    <scope>NUCLEOTIDE SEQUENCE [LARGE SCALE GENOMIC DNA]</scope>
    <source>
        <strain evidence="2 3">NPDC004119</strain>
    </source>
</reference>
<protein>
    <submittedName>
        <fullName evidence="2">Oxygenase MpaB family protein</fullName>
        <ecNumber evidence="2">1.-.-.-</ecNumber>
    </submittedName>
</protein>
<sequence>MSSMPVRVPADSPHHQAVLDLPRRLTLVGEGFSHFLEFLMPGVRSEFLDLSDLDLGPMLDSVYRRDEEADAVTRAIHRTHGEARRQFELALEHGIAAVPEAIPEIVAFFETVDPVPPEIDLDKVEIGVAALRRIDPVTMTAAGWVTGFLLAAILPNTAQALVETKRTIKDPGHRAVETGAYVMTTLRPGGYTRFAEGAKTATRLRIMHSAIRLRLEKKGGWDETALGAPASIADTLGGAFPHSLWLRLCAERLGYEFSAEEREGIAHFTALAAYRHGIPVDMIPFTEAEQRLTTYVALRSANMSTAPEATRVLMPPMVSLELPVVPASLRPAAAGVINAFAHRALGRELCAATGIPNSPARVLLPVLSTLIKISERARRVPPYGRAVQRLGDALHRNTYPRVFTIRGDAAAHFQKLETTS</sequence>
<evidence type="ECO:0000313" key="3">
    <source>
        <dbReference type="Proteomes" id="UP001601442"/>
    </source>
</evidence>
<name>A0ABW6NZD9_9NOCA</name>
<dbReference type="Proteomes" id="UP001601442">
    <property type="component" value="Unassembled WGS sequence"/>
</dbReference>
<feature type="domain" description="ER-bound oxygenase mpaB/mpaB'/Rubber oxygenase catalytic" evidence="1">
    <location>
        <begin position="138"/>
        <end position="362"/>
    </location>
</feature>
<keyword evidence="2" id="KW-0560">Oxidoreductase</keyword>
<evidence type="ECO:0000313" key="2">
    <source>
        <dbReference type="EMBL" id="MFF0496542.1"/>
    </source>
</evidence>
<dbReference type="Pfam" id="PF09995">
    <property type="entry name" value="MPAB_Lcp_cat"/>
    <property type="match status" value="1"/>
</dbReference>
<dbReference type="PANTHER" id="PTHR37539:SF1">
    <property type="entry name" value="ER-BOUND OXYGENASE MPAB_MPAB'_RUBBER OXYGENASE CATALYTIC DOMAIN-CONTAINING PROTEIN"/>
    <property type="match status" value="1"/>
</dbReference>
<gene>
    <name evidence="2" type="ORF">ACFYU5_09080</name>
</gene>
<keyword evidence="3" id="KW-1185">Reference proteome</keyword>